<protein>
    <submittedName>
        <fullName evidence="7">FAD binding domain protein</fullName>
    </submittedName>
</protein>
<evidence type="ECO:0000256" key="5">
    <source>
        <dbReference type="ARBA" id="ARBA00023033"/>
    </source>
</evidence>
<sequence>MVDLAGDTNRVEATSPLRLLVCGAGIGGLTAAIALRQQGHHVTMLEKSKLAAEVGAAIHLAPNCTAVLNQLGVFPEHFGGTLTRKMIALTKDGHVMHIQDYDAVRNNWKSEWYTVLRADLHTALKRKATSLEGSGPPVTIYTSSTVTKVDCMQSSVALEDGRVFSGDAVICAEGVHSATRVKIFGGEYKPFKVGKSCFRWLLPKEKLNDHLTAKYCDQPGELLQFSAEDRRFVMYPCSDNTVLNFGAFVPSEEVATDNDLVNNWNSHVDKKSLLRAFADFEPGVRRMCELADETSLMCWEMLDMPVMSRWTLGHVAVLGDAAHPFMPYMGQGGSMAIEDAASLSVVLHKGTKPSHVQDRLRIYEKCRKERADRIQDFTRRIGRDFNDPKSPRPTRMF</sequence>
<reference evidence="7" key="1">
    <citation type="journal article" date="2020" name="Stud. Mycol.">
        <title>101 Dothideomycetes genomes: a test case for predicting lifestyles and emergence of pathogens.</title>
        <authorList>
            <person name="Haridas S."/>
            <person name="Albert R."/>
            <person name="Binder M."/>
            <person name="Bloem J."/>
            <person name="Labutti K."/>
            <person name="Salamov A."/>
            <person name="Andreopoulos B."/>
            <person name="Baker S."/>
            <person name="Barry K."/>
            <person name="Bills G."/>
            <person name="Bluhm B."/>
            <person name="Cannon C."/>
            <person name="Castanera R."/>
            <person name="Culley D."/>
            <person name="Daum C."/>
            <person name="Ezra D."/>
            <person name="Gonzalez J."/>
            <person name="Henrissat B."/>
            <person name="Kuo A."/>
            <person name="Liang C."/>
            <person name="Lipzen A."/>
            <person name="Lutzoni F."/>
            <person name="Magnuson J."/>
            <person name="Mondo S."/>
            <person name="Nolan M."/>
            <person name="Ohm R."/>
            <person name="Pangilinan J."/>
            <person name="Park H.-J."/>
            <person name="Ramirez L."/>
            <person name="Alfaro M."/>
            <person name="Sun H."/>
            <person name="Tritt A."/>
            <person name="Yoshinaga Y."/>
            <person name="Zwiers L.-H."/>
            <person name="Turgeon B."/>
            <person name="Goodwin S."/>
            <person name="Spatafora J."/>
            <person name="Crous P."/>
            <person name="Grigoriev I."/>
        </authorList>
    </citation>
    <scope>NUCLEOTIDE SEQUENCE</scope>
    <source>
        <strain evidence="7">CBS 109.77</strain>
    </source>
</reference>
<organism evidence="7 8">
    <name type="scientific">Melanomma pulvis-pyrius CBS 109.77</name>
    <dbReference type="NCBI Taxonomy" id="1314802"/>
    <lineage>
        <taxon>Eukaryota</taxon>
        <taxon>Fungi</taxon>
        <taxon>Dikarya</taxon>
        <taxon>Ascomycota</taxon>
        <taxon>Pezizomycotina</taxon>
        <taxon>Dothideomycetes</taxon>
        <taxon>Pleosporomycetidae</taxon>
        <taxon>Pleosporales</taxon>
        <taxon>Melanommataceae</taxon>
        <taxon>Melanomma</taxon>
    </lineage>
</organism>
<feature type="domain" description="FAD-binding" evidence="6">
    <location>
        <begin position="20"/>
        <end position="378"/>
    </location>
</feature>
<evidence type="ECO:0000313" key="8">
    <source>
        <dbReference type="Proteomes" id="UP000799757"/>
    </source>
</evidence>
<keyword evidence="8" id="KW-1185">Reference proteome</keyword>
<dbReference type="PRINTS" id="PR00420">
    <property type="entry name" value="RNGMNOXGNASE"/>
</dbReference>
<accession>A0A6A6XQT7</accession>
<dbReference type="SUPFAM" id="SSF51905">
    <property type="entry name" value="FAD/NAD(P)-binding domain"/>
    <property type="match status" value="1"/>
</dbReference>
<keyword evidence="3" id="KW-0274">FAD</keyword>
<dbReference type="InterPro" id="IPR002938">
    <property type="entry name" value="FAD-bd"/>
</dbReference>
<evidence type="ECO:0000256" key="3">
    <source>
        <dbReference type="ARBA" id="ARBA00022827"/>
    </source>
</evidence>
<dbReference type="InterPro" id="IPR036188">
    <property type="entry name" value="FAD/NAD-bd_sf"/>
</dbReference>
<proteinExistence type="inferred from homology"/>
<dbReference type="EMBL" id="MU001778">
    <property type="protein sequence ID" value="KAF2798719.1"/>
    <property type="molecule type" value="Genomic_DNA"/>
</dbReference>
<keyword evidence="4" id="KW-0560">Oxidoreductase</keyword>
<evidence type="ECO:0000259" key="6">
    <source>
        <dbReference type="Pfam" id="PF01494"/>
    </source>
</evidence>
<dbReference type="Pfam" id="PF01494">
    <property type="entry name" value="FAD_binding_3"/>
    <property type="match status" value="1"/>
</dbReference>
<dbReference type="OrthoDB" id="1047367at2759"/>
<evidence type="ECO:0000313" key="7">
    <source>
        <dbReference type="EMBL" id="KAF2798719.1"/>
    </source>
</evidence>
<gene>
    <name evidence="7" type="ORF">K505DRAFT_232730</name>
</gene>
<keyword evidence="5" id="KW-0503">Monooxygenase</keyword>
<dbReference type="Proteomes" id="UP000799757">
    <property type="component" value="Unassembled WGS sequence"/>
</dbReference>
<dbReference type="AlphaFoldDB" id="A0A6A6XQT7"/>
<dbReference type="CDD" id="cd02440">
    <property type="entry name" value="AdoMet_MTases"/>
    <property type="match status" value="1"/>
</dbReference>
<evidence type="ECO:0000256" key="4">
    <source>
        <dbReference type="ARBA" id="ARBA00023002"/>
    </source>
</evidence>
<evidence type="ECO:0000256" key="2">
    <source>
        <dbReference type="ARBA" id="ARBA00022630"/>
    </source>
</evidence>
<comment type="similarity">
    <text evidence="1">Belongs to the paxM FAD-dependent monooxygenase family.</text>
</comment>
<dbReference type="PANTHER" id="PTHR13789">
    <property type="entry name" value="MONOOXYGENASE"/>
    <property type="match status" value="1"/>
</dbReference>
<dbReference type="GO" id="GO:0071949">
    <property type="term" value="F:FAD binding"/>
    <property type="evidence" value="ECO:0007669"/>
    <property type="project" value="InterPro"/>
</dbReference>
<dbReference type="PANTHER" id="PTHR13789:SF261">
    <property type="entry name" value="HYDROXYLASE, PUTATIVE (AFU_ORTHOLOGUE AFUA_7G00590)-RELATED"/>
    <property type="match status" value="1"/>
</dbReference>
<dbReference type="InterPro" id="IPR050493">
    <property type="entry name" value="FAD-dep_Monooxygenase_BioMet"/>
</dbReference>
<evidence type="ECO:0000256" key="1">
    <source>
        <dbReference type="ARBA" id="ARBA00007992"/>
    </source>
</evidence>
<keyword evidence="2" id="KW-0285">Flavoprotein</keyword>
<dbReference type="Gene3D" id="3.50.50.60">
    <property type="entry name" value="FAD/NAD(P)-binding domain"/>
    <property type="match status" value="1"/>
</dbReference>
<name>A0A6A6XQT7_9PLEO</name>
<dbReference type="GO" id="GO:0004497">
    <property type="term" value="F:monooxygenase activity"/>
    <property type="evidence" value="ECO:0007669"/>
    <property type="project" value="UniProtKB-KW"/>
</dbReference>
<dbReference type="SUPFAM" id="SSF54373">
    <property type="entry name" value="FAD-linked reductases, C-terminal domain"/>
    <property type="match status" value="1"/>
</dbReference>